<organism evidence="1 2">
    <name type="scientific">Pedobacter steynii</name>
    <dbReference type="NCBI Taxonomy" id="430522"/>
    <lineage>
        <taxon>Bacteria</taxon>
        <taxon>Pseudomonadati</taxon>
        <taxon>Bacteroidota</taxon>
        <taxon>Sphingobacteriia</taxon>
        <taxon>Sphingobacteriales</taxon>
        <taxon>Sphingobacteriaceae</taxon>
        <taxon>Pedobacter</taxon>
    </lineage>
</organism>
<proteinExistence type="predicted"/>
<dbReference type="OrthoDB" id="978751at2"/>
<dbReference type="PROSITE" id="PS51257">
    <property type="entry name" value="PROKAR_LIPOPROTEIN"/>
    <property type="match status" value="1"/>
</dbReference>
<dbReference type="AlphaFoldDB" id="A0A1H0CVL8"/>
<dbReference type="Proteomes" id="UP000183200">
    <property type="component" value="Unassembled WGS sequence"/>
</dbReference>
<dbReference type="EMBL" id="FNGY01000008">
    <property type="protein sequence ID" value="SDN61929.1"/>
    <property type="molecule type" value="Genomic_DNA"/>
</dbReference>
<dbReference type="RefSeq" id="WP_074611177.1">
    <property type="nucleotide sequence ID" value="NZ_FNGY01000008.1"/>
</dbReference>
<dbReference type="STRING" id="430522.BFS30_23015"/>
<evidence type="ECO:0008006" key="3">
    <source>
        <dbReference type="Google" id="ProtNLM"/>
    </source>
</evidence>
<accession>A0A1H0CVL8</accession>
<protein>
    <recommendedName>
        <fullName evidence="3">Lipoprotein</fullName>
    </recommendedName>
</protein>
<reference evidence="2" key="1">
    <citation type="submission" date="2016-10" db="EMBL/GenBank/DDBJ databases">
        <authorList>
            <person name="Varghese N."/>
            <person name="Submissions S."/>
        </authorList>
    </citation>
    <scope>NUCLEOTIDE SEQUENCE [LARGE SCALE GENOMIC DNA]</scope>
    <source>
        <strain evidence="2">DSM 19110</strain>
    </source>
</reference>
<keyword evidence="2" id="KW-1185">Reference proteome</keyword>
<evidence type="ECO:0000313" key="2">
    <source>
        <dbReference type="Proteomes" id="UP000183200"/>
    </source>
</evidence>
<gene>
    <name evidence="1" type="ORF">SAMN05421820_108233</name>
</gene>
<sequence length="225" mass="25005">MIKRNLGYFILILLACVFSSCFQIIEEINVAANGSGTVNLTVNLSASKTKAASIMLLDSVNGYKVPSKQKIQKEMDEVVAYLKNSPGISNIKKTVDLENYIASVSFAFKNISNINNVNQNVLKKMKIKAVSNSSYSYSPETNTFQRNYTHTKETLTEYNKLKPEVKNVFKEASYTSIYRFEKPVSTCSNPLAKVSKTKKAVMLNTGMLGLINGKTNISNKIILSK</sequence>
<name>A0A1H0CVL8_9SPHI</name>
<evidence type="ECO:0000313" key="1">
    <source>
        <dbReference type="EMBL" id="SDN61929.1"/>
    </source>
</evidence>